<dbReference type="KEGG" id="anf:AQPE_3446"/>
<keyword evidence="2" id="KW-1133">Transmembrane helix</keyword>
<evidence type="ECO:0000313" key="4">
    <source>
        <dbReference type="EMBL" id="BBE19270.1"/>
    </source>
</evidence>
<dbReference type="GO" id="GO:0000155">
    <property type="term" value="F:phosphorelay sensor kinase activity"/>
    <property type="evidence" value="ECO:0007669"/>
    <property type="project" value="InterPro"/>
</dbReference>
<feature type="transmembrane region" description="Helical" evidence="2">
    <location>
        <begin position="74"/>
        <end position="96"/>
    </location>
</feature>
<evidence type="ECO:0000256" key="2">
    <source>
        <dbReference type="SAM" id="Phobius"/>
    </source>
</evidence>
<feature type="transmembrane region" description="Helical" evidence="2">
    <location>
        <begin position="43"/>
        <end position="65"/>
    </location>
</feature>
<evidence type="ECO:0000256" key="1">
    <source>
        <dbReference type="SAM" id="Coils"/>
    </source>
</evidence>
<dbReference type="InterPro" id="IPR010559">
    <property type="entry name" value="Sig_transdc_His_kin_internal"/>
</dbReference>
<feature type="domain" description="Signal transduction histidine kinase internal region" evidence="3">
    <location>
        <begin position="156"/>
        <end position="234"/>
    </location>
</feature>
<keyword evidence="1" id="KW-0175">Coiled coil</keyword>
<dbReference type="AlphaFoldDB" id="A0A5K7SCH5"/>
<keyword evidence="4" id="KW-0808">Transferase</keyword>
<dbReference type="Pfam" id="PF06580">
    <property type="entry name" value="His_kinase"/>
    <property type="match status" value="1"/>
</dbReference>
<dbReference type="InterPro" id="IPR050640">
    <property type="entry name" value="Bact_2-comp_sensor_kinase"/>
</dbReference>
<dbReference type="RefSeq" id="WP_318347529.1">
    <property type="nucleotide sequence ID" value="NZ_AP018694.1"/>
</dbReference>
<dbReference type="EMBL" id="AP018694">
    <property type="protein sequence ID" value="BBE19270.1"/>
    <property type="molecule type" value="Genomic_DNA"/>
</dbReference>
<keyword evidence="2" id="KW-0812">Transmembrane</keyword>
<dbReference type="PANTHER" id="PTHR34220">
    <property type="entry name" value="SENSOR HISTIDINE KINASE YPDA"/>
    <property type="match status" value="1"/>
</dbReference>
<gene>
    <name evidence="4" type="ORF">AQPE_3446</name>
</gene>
<feature type="transmembrane region" description="Helical" evidence="2">
    <location>
        <begin position="116"/>
        <end position="133"/>
    </location>
</feature>
<evidence type="ECO:0000259" key="3">
    <source>
        <dbReference type="Pfam" id="PF06580"/>
    </source>
</evidence>
<keyword evidence="4" id="KW-0418">Kinase</keyword>
<feature type="transmembrane region" description="Helical" evidence="2">
    <location>
        <begin position="12"/>
        <end position="31"/>
    </location>
</feature>
<dbReference type="PANTHER" id="PTHR34220:SF7">
    <property type="entry name" value="SENSOR HISTIDINE KINASE YPDA"/>
    <property type="match status" value="1"/>
</dbReference>
<protein>
    <submittedName>
        <fullName evidence="4">Two-component system sensor protein, no kinase domain</fullName>
    </submittedName>
</protein>
<sequence length="299" mass="35443">MVNRYDKFKIYSHVLFWICSITFAISAFYVASDHKLILNSDLFLRALIPNIGFALAVYFNLYLLIPKFLKNKNYIFYTFWLIILLAISAILIQLIFTYLSEPRSLSDQFRNMFSSHFFTALFYVGITSLFKFVKDWLKLQEIKLKITQIEREKLEAELNTLKSQLNPHFLFNSLNNIYSLSLVNSPRTPEIILKLSDLMRHVLYESRENFISVKEELNFLSNFIELQKIRLNNEIEIQYLIEGEVPDTKVIPLIFEPFIDNAFKHGLRNPAPLPYIHVFIYFQQIRCDLRLRITLIARD</sequence>
<keyword evidence="2" id="KW-0472">Membrane</keyword>
<accession>A0A5K7SCH5</accession>
<organism evidence="4 5">
    <name type="scientific">Aquipluma nitroreducens</name>
    <dbReference type="NCBI Taxonomy" id="2010828"/>
    <lineage>
        <taxon>Bacteria</taxon>
        <taxon>Pseudomonadati</taxon>
        <taxon>Bacteroidota</taxon>
        <taxon>Bacteroidia</taxon>
        <taxon>Marinilabiliales</taxon>
        <taxon>Prolixibacteraceae</taxon>
        <taxon>Aquipluma</taxon>
    </lineage>
</organism>
<dbReference type="GO" id="GO:0016020">
    <property type="term" value="C:membrane"/>
    <property type="evidence" value="ECO:0007669"/>
    <property type="project" value="InterPro"/>
</dbReference>
<dbReference type="Proteomes" id="UP001193389">
    <property type="component" value="Chromosome"/>
</dbReference>
<name>A0A5K7SCH5_9BACT</name>
<evidence type="ECO:0000313" key="5">
    <source>
        <dbReference type="Proteomes" id="UP001193389"/>
    </source>
</evidence>
<proteinExistence type="predicted"/>
<keyword evidence="5" id="KW-1185">Reference proteome</keyword>
<reference evidence="4" key="1">
    <citation type="journal article" date="2020" name="Int. J. Syst. Evol. Microbiol.">
        <title>Aquipluma nitroreducens gen. nov. sp. nov., a novel facultatively anaerobic bacterium isolated from a freshwater lake.</title>
        <authorList>
            <person name="Watanabe M."/>
            <person name="Kojima H."/>
            <person name="Fukui M."/>
        </authorList>
    </citation>
    <scope>NUCLEOTIDE SEQUENCE</scope>
    <source>
        <strain evidence="4">MeG22</strain>
    </source>
</reference>
<feature type="coiled-coil region" evidence="1">
    <location>
        <begin position="137"/>
        <end position="164"/>
    </location>
</feature>